<reference evidence="3 4" key="1">
    <citation type="submission" date="2018-06" db="EMBL/GenBank/DDBJ databases">
        <title>Whole genome sequencing of Candida tropicalis (genome annotated by CSBL at Korea University).</title>
        <authorList>
            <person name="Ahn J."/>
        </authorList>
    </citation>
    <scope>NUCLEOTIDE SEQUENCE [LARGE SCALE GENOMIC DNA]</scope>
    <source>
        <strain evidence="3 4">ATCC 20962</strain>
    </source>
</reference>
<keyword evidence="2" id="KW-0560">Oxidoreductase</keyword>
<dbReference type="PANTHER" id="PTHR48107">
    <property type="entry name" value="NADPH-DEPENDENT ALDEHYDE REDUCTASE-LIKE PROTEIN, CHLOROPLASTIC-RELATED"/>
    <property type="match status" value="1"/>
</dbReference>
<sequence length="249" mass="26810">MSLSGKTSLIAAGTKNLGGASAKELAKAGSNLFLHYRSNLEEAEKFKQEILKEFPNVKVETYQSKLDRAADLTNLFAAAKKAFPSGIDVAVNFVGKVIKGPITEVTEEQFDEMDVANNKIAFFFIKEAAINLNKNGSIISIVTSLLPAYTDSYGLYQGTKGAVEYYSKSVLKELIPKGITSNCIGPGPASTSFLFDSETKESVEFFKTVAIDQRLTADSDIAPIVLFLATGGRWATGQTIYASGGFTAR</sequence>
<dbReference type="Pfam" id="PF13561">
    <property type="entry name" value="adh_short_C2"/>
    <property type="match status" value="1"/>
</dbReference>
<evidence type="ECO:0000256" key="2">
    <source>
        <dbReference type="ARBA" id="ARBA00023002"/>
    </source>
</evidence>
<evidence type="ECO:0000313" key="3">
    <source>
        <dbReference type="EMBL" id="RCK57444.1"/>
    </source>
</evidence>
<dbReference type="GO" id="GO:0016614">
    <property type="term" value="F:oxidoreductase activity, acting on CH-OH group of donors"/>
    <property type="evidence" value="ECO:0007669"/>
    <property type="project" value="UniProtKB-ARBA"/>
</dbReference>
<name>A0A367XV25_9ASCO</name>
<dbReference type="SUPFAM" id="SSF51735">
    <property type="entry name" value="NAD(P)-binding Rossmann-fold domains"/>
    <property type="match status" value="1"/>
</dbReference>
<dbReference type="STRING" id="5486.A0A367XV25"/>
<evidence type="ECO:0000313" key="4">
    <source>
        <dbReference type="Proteomes" id="UP000253472"/>
    </source>
</evidence>
<dbReference type="Gene3D" id="3.40.50.720">
    <property type="entry name" value="NAD(P)-binding Rossmann-like Domain"/>
    <property type="match status" value="1"/>
</dbReference>
<dbReference type="InterPro" id="IPR002347">
    <property type="entry name" value="SDR_fam"/>
</dbReference>
<dbReference type="InterPro" id="IPR036291">
    <property type="entry name" value="NAD(P)-bd_dom_sf"/>
</dbReference>
<keyword evidence="4" id="KW-1185">Reference proteome</keyword>
<proteinExistence type="inferred from homology"/>
<evidence type="ECO:0000256" key="1">
    <source>
        <dbReference type="ARBA" id="ARBA00006484"/>
    </source>
</evidence>
<dbReference type="AlphaFoldDB" id="A0A367XV25"/>
<dbReference type="OrthoDB" id="47007at2759"/>
<organism evidence="3 4">
    <name type="scientific">Candida viswanathii</name>
    <dbReference type="NCBI Taxonomy" id="5486"/>
    <lineage>
        <taxon>Eukaryota</taxon>
        <taxon>Fungi</taxon>
        <taxon>Dikarya</taxon>
        <taxon>Ascomycota</taxon>
        <taxon>Saccharomycotina</taxon>
        <taxon>Pichiomycetes</taxon>
        <taxon>Debaryomycetaceae</taxon>
        <taxon>Candida/Lodderomyces clade</taxon>
        <taxon>Candida</taxon>
    </lineage>
</organism>
<protein>
    <submittedName>
        <fullName evidence="3">Short-chain type dehydrogenase/reductase</fullName>
    </submittedName>
</protein>
<dbReference type="Proteomes" id="UP000253472">
    <property type="component" value="Unassembled WGS sequence"/>
</dbReference>
<dbReference type="PANTHER" id="PTHR48107:SF7">
    <property type="entry name" value="RE15974P"/>
    <property type="match status" value="1"/>
</dbReference>
<accession>A0A367XV25</accession>
<gene>
    <name evidence="3" type="primary">SDR1_1</name>
    <name evidence="3" type="ORF">Cantr_06503</name>
</gene>
<dbReference type="PRINTS" id="PR00081">
    <property type="entry name" value="GDHRDH"/>
</dbReference>
<dbReference type="EMBL" id="QLNQ01000028">
    <property type="protein sequence ID" value="RCK57444.1"/>
    <property type="molecule type" value="Genomic_DNA"/>
</dbReference>
<comment type="caution">
    <text evidence="3">The sequence shown here is derived from an EMBL/GenBank/DDBJ whole genome shotgun (WGS) entry which is preliminary data.</text>
</comment>
<comment type="similarity">
    <text evidence="1">Belongs to the short-chain dehydrogenases/reductases (SDR) family.</text>
</comment>